<gene>
    <name evidence="2" type="ORF">IGS73_07200</name>
</gene>
<feature type="compositionally biased region" description="Basic and acidic residues" evidence="1">
    <location>
        <begin position="460"/>
        <end position="471"/>
    </location>
</feature>
<proteinExistence type="predicted"/>
<accession>A0A7L9J4G0</accession>
<evidence type="ECO:0000256" key="1">
    <source>
        <dbReference type="SAM" id="MobiDB-lite"/>
    </source>
</evidence>
<organism evidence="2 3">
    <name type="scientific">Janibacter indicus</name>
    <dbReference type="NCBI Taxonomy" id="857417"/>
    <lineage>
        <taxon>Bacteria</taxon>
        <taxon>Bacillati</taxon>
        <taxon>Actinomycetota</taxon>
        <taxon>Actinomycetes</taxon>
        <taxon>Micrococcales</taxon>
        <taxon>Intrasporangiaceae</taxon>
        <taxon>Janibacter</taxon>
    </lineage>
</organism>
<dbReference type="AlphaFoldDB" id="A0A7L9J4G0"/>
<protein>
    <submittedName>
        <fullName evidence="2">Helix-turn-helix transcriptional regulator</fullName>
    </submittedName>
</protein>
<reference evidence="2 3" key="1">
    <citation type="submission" date="2020-10" db="EMBL/GenBank/DDBJ databases">
        <title>Janibacter indicus TT2 genome sequence.</title>
        <authorList>
            <person name="Lee K."/>
            <person name="Ganzorig M."/>
        </authorList>
    </citation>
    <scope>NUCLEOTIDE SEQUENCE [LARGE SCALE GENOMIC DNA]</scope>
    <source>
        <strain evidence="2 3">TT2</strain>
    </source>
</reference>
<dbReference type="EMBL" id="CP062789">
    <property type="protein sequence ID" value="QOK24142.1"/>
    <property type="molecule type" value="Genomic_DNA"/>
</dbReference>
<dbReference type="Proteomes" id="UP000593998">
    <property type="component" value="Chromosome"/>
</dbReference>
<evidence type="ECO:0000313" key="2">
    <source>
        <dbReference type="EMBL" id="QOK24142.1"/>
    </source>
</evidence>
<sequence length="484" mass="51787">MGKFGMDYPDVPNVDPFAPGTLAELLAGLREWQHLPDPMHVIAALAAAATRHETGEATWLLMVAAPSSGKTEAVRLLDTAADARLDEITPAGLLGWSKGKSVKPSGVLARMGSRGLVTFGDLSTLLATSDRGGRDVVFGLLRRVYDGHVTRDISPQGKPAEGVPDRLEWSGRLTVVGCVTQAIDRYTAHADQLGARWLYIRLPERSTAEKRHAAALARRSALGERRAEARATVAALLAGVASPLPDLDEGTADVIEDAALVTAWGRASVPRNGYGRRDIEGVPIVEEPMRLVQQLSGVARGVLALGLPTQAAQAVARRIALDSMPEARRAVLEALSLGEPLNTSKVARTAGVDRKVARFQLEELAAIGVVTNDRVDDDEEEPTGPVTWILDGADGALIADVLSEHRRCGGWDEKWVPTPQTPQIREEGDDSTHGVPTFRPTPESGLPTDKSGTDSACPIHGREHAPDRCMTCEDLTGSTKETNR</sequence>
<feature type="region of interest" description="Disordered" evidence="1">
    <location>
        <begin position="412"/>
        <end position="484"/>
    </location>
</feature>
<dbReference type="RefSeq" id="WP_192911974.1">
    <property type="nucleotide sequence ID" value="NZ_CP062789.1"/>
</dbReference>
<evidence type="ECO:0000313" key="3">
    <source>
        <dbReference type="Proteomes" id="UP000593998"/>
    </source>
</evidence>
<name>A0A7L9J4G0_9MICO</name>